<accession>A0A0F3RCY2</accession>
<sequence length="58" mass="7144">MKYYIEEQAWEVILSFFKERNGIHNKNEEKMRQFIEAIWFIVRTGCQWRLLPGDYGCK</sequence>
<evidence type="ECO:0000313" key="3">
    <source>
        <dbReference type="Proteomes" id="UP000033736"/>
    </source>
</evidence>
<dbReference type="Pfam" id="PF13340">
    <property type="entry name" value="DUF4096"/>
    <property type="match status" value="1"/>
</dbReference>
<dbReference type="Proteomes" id="UP000033736">
    <property type="component" value="Unassembled WGS sequence"/>
</dbReference>
<keyword evidence="3" id="KW-1185">Reference proteome</keyword>
<feature type="domain" description="Insertion element IS402-like" evidence="1">
    <location>
        <begin position="6"/>
        <end position="57"/>
    </location>
</feature>
<evidence type="ECO:0000313" key="2">
    <source>
        <dbReference type="EMBL" id="KJW03982.1"/>
    </source>
</evidence>
<name>A0A0F3RCY2_9RICK</name>
<reference evidence="2 3" key="1">
    <citation type="submission" date="2015-01" db="EMBL/GenBank/DDBJ databases">
        <title>Genome Sequencing of Rickettsiales /home/snadendla/prok_pipe/test/illegal_ec_num.txt.</title>
        <authorList>
            <person name="Daugherty S.C."/>
            <person name="Su Q."/>
            <person name="Abolude K."/>
            <person name="Beier-Sexton M."/>
            <person name="Carlyon J.A."/>
            <person name="Carter R."/>
            <person name="Day N.P."/>
            <person name="Dumler S.J."/>
            <person name="Dyachenko V."/>
            <person name="Godinez A."/>
            <person name="Kurtti T.J."/>
            <person name="Lichay M."/>
            <person name="Mullins K.E."/>
            <person name="Ott S."/>
            <person name="Pappas-Brown V."/>
            <person name="Paris D.H."/>
            <person name="Patel P."/>
            <person name="Richards A.L."/>
            <person name="Sadzewicz L."/>
            <person name="Sears K."/>
            <person name="Seidman D."/>
            <person name="Sengamalay N."/>
            <person name="Stenos J."/>
            <person name="Tallon L.J."/>
            <person name="Vincent G."/>
            <person name="Fraser C.M."/>
            <person name="Munderloh U."/>
            <person name="Dunning-Hotopp J.C."/>
        </authorList>
    </citation>
    <scope>NUCLEOTIDE SEQUENCE [LARGE SCALE GENOMIC DNA]</scope>
    <source>
        <strain evidence="2 3">T170-B</strain>
    </source>
</reference>
<evidence type="ECO:0000259" key="1">
    <source>
        <dbReference type="Pfam" id="PF13340"/>
    </source>
</evidence>
<gene>
    <name evidence="2" type="ORF">RAT170B_1509</name>
</gene>
<dbReference type="InterPro" id="IPR025161">
    <property type="entry name" value="IS402-like_dom"/>
</dbReference>
<comment type="caution">
    <text evidence="2">The sequence shown here is derived from an EMBL/GenBank/DDBJ whole genome shotgun (WGS) entry which is preliminary data.</text>
</comment>
<dbReference type="PATRIC" id="fig|1268837.3.peg.1735"/>
<proteinExistence type="predicted"/>
<dbReference type="EMBL" id="LAOQ01000007">
    <property type="protein sequence ID" value="KJW03982.1"/>
    <property type="molecule type" value="Genomic_DNA"/>
</dbReference>
<dbReference type="AlphaFoldDB" id="A0A0F3RCY2"/>
<dbReference type="RefSeq" id="WP_082068707.1">
    <property type="nucleotide sequence ID" value="NZ_LAOQ01000007.1"/>
</dbReference>
<protein>
    <recommendedName>
        <fullName evidence="1">Insertion element IS402-like domain-containing protein</fullName>
    </recommendedName>
</protein>
<organism evidence="2 3">
    <name type="scientific">Rickettsia argasii T170-B</name>
    <dbReference type="NCBI Taxonomy" id="1268837"/>
    <lineage>
        <taxon>Bacteria</taxon>
        <taxon>Pseudomonadati</taxon>
        <taxon>Pseudomonadota</taxon>
        <taxon>Alphaproteobacteria</taxon>
        <taxon>Rickettsiales</taxon>
        <taxon>Rickettsiaceae</taxon>
        <taxon>Rickettsieae</taxon>
        <taxon>Rickettsia</taxon>
        <taxon>spotted fever group</taxon>
    </lineage>
</organism>